<dbReference type="InterPro" id="IPR004550">
    <property type="entry name" value="AsnASE_II"/>
</dbReference>
<comment type="catalytic activity">
    <reaction evidence="4">
        <text>L-asparagine + H2O = L-aspartate + NH4(+)</text>
        <dbReference type="Rhea" id="RHEA:21016"/>
        <dbReference type="ChEBI" id="CHEBI:15377"/>
        <dbReference type="ChEBI" id="CHEBI:28938"/>
        <dbReference type="ChEBI" id="CHEBI:29991"/>
        <dbReference type="ChEBI" id="CHEBI:58048"/>
        <dbReference type="EC" id="3.5.1.1"/>
    </reaction>
</comment>
<evidence type="ECO:0000256" key="8">
    <source>
        <dbReference type="PROSITE-ProRule" id="PRU10100"/>
    </source>
</evidence>
<evidence type="ECO:0000259" key="10">
    <source>
        <dbReference type="Pfam" id="PF00710"/>
    </source>
</evidence>
<dbReference type="InterPro" id="IPR006034">
    <property type="entry name" value="Asparaginase/glutaminase-like"/>
</dbReference>
<dbReference type="PIRSF" id="PIRSF001220">
    <property type="entry name" value="L-ASNase_gatD"/>
    <property type="match status" value="1"/>
</dbReference>
<dbReference type="PROSITE" id="PS00144">
    <property type="entry name" value="ASN_GLN_ASE_1"/>
    <property type="match status" value="1"/>
</dbReference>
<comment type="similarity">
    <text evidence="1 9">Belongs to the asparaginase 1 family.</text>
</comment>
<dbReference type="CDD" id="cd08964">
    <property type="entry name" value="L-asparaginase_II"/>
    <property type="match status" value="1"/>
</dbReference>
<evidence type="ECO:0000256" key="9">
    <source>
        <dbReference type="RuleBase" id="RU004456"/>
    </source>
</evidence>
<reference evidence="12 13" key="1">
    <citation type="submission" date="2020-12" db="EMBL/GenBank/DDBJ databases">
        <title>Effect of drift, selection, and recombination on the evolution of hybrid genomes in Candida yeast pathogens.</title>
        <authorList>
            <person name="Mixao V."/>
            <person name="Ksiezopolska E."/>
            <person name="Saus E."/>
            <person name="Boekhout T."/>
            <person name="Gacser A."/>
            <person name="Gabaldon T."/>
        </authorList>
    </citation>
    <scope>NUCLEOTIDE SEQUENCE [LARGE SCALE GENOMIC DNA]</scope>
    <source>
        <strain evidence="12 13">BP57</strain>
    </source>
</reference>
<dbReference type="AlphaFoldDB" id="A0A8H7ZF52"/>
<dbReference type="InterPro" id="IPR036152">
    <property type="entry name" value="Asp/glu_Ase-like_sf"/>
</dbReference>
<name>A0A8H7ZF52_9ASCO</name>
<feature type="binding site" evidence="6">
    <location>
        <position position="117"/>
    </location>
    <ligand>
        <name>substrate</name>
    </ligand>
</feature>
<feature type="binding site" evidence="6">
    <location>
        <begin position="148"/>
        <end position="149"/>
    </location>
    <ligand>
        <name>substrate</name>
    </ligand>
</feature>
<dbReference type="FunFam" id="3.40.50.40:FF:000006">
    <property type="entry name" value="L-asparaginase I"/>
    <property type="match status" value="1"/>
</dbReference>
<evidence type="ECO:0000313" key="13">
    <source>
        <dbReference type="Proteomes" id="UP000669133"/>
    </source>
</evidence>
<dbReference type="Proteomes" id="UP000669133">
    <property type="component" value="Unassembled WGS sequence"/>
</dbReference>
<evidence type="ECO:0000313" key="12">
    <source>
        <dbReference type="EMBL" id="KAG5420852.1"/>
    </source>
</evidence>
<feature type="domain" description="L-asparaginase N-terminal" evidence="10">
    <location>
        <begin position="63"/>
        <end position="250"/>
    </location>
</feature>
<feature type="active site" evidence="7">
    <location>
        <position position="71"/>
    </location>
</feature>
<dbReference type="SMART" id="SM00870">
    <property type="entry name" value="Asparaginase"/>
    <property type="match status" value="1"/>
</dbReference>
<evidence type="ECO:0000256" key="4">
    <source>
        <dbReference type="ARBA" id="ARBA00049366"/>
    </source>
</evidence>
<dbReference type="Gene3D" id="3.40.50.40">
    <property type="match status" value="1"/>
</dbReference>
<feature type="domain" description="Asparaginase/glutaminase C-terminal" evidence="11">
    <location>
        <begin position="272"/>
        <end position="385"/>
    </location>
</feature>
<dbReference type="PRINTS" id="PR00139">
    <property type="entry name" value="ASNGLNASE"/>
</dbReference>
<dbReference type="PANTHER" id="PTHR11707">
    <property type="entry name" value="L-ASPARAGINASE"/>
    <property type="match status" value="1"/>
</dbReference>
<dbReference type="PANTHER" id="PTHR11707:SF28">
    <property type="entry name" value="60 KDA LYSOPHOSPHOLIPASE"/>
    <property type="match status" value="1"/>
</dbReference>
<dbReference type="PROSITE" id="PS00917">
    <property type="entry name" value="ASN_GLN_ASE_2"/>
    <property type="match status" value="1"/>
</dbReference>
<dbReference type="InterPro" id="IPR020827">
    <property type="entry name" value="Asparaginase/glutaminase_AS1"/>
</dbReference>
<evidence type="ECO:0000256" key="3">
    <source>
        <dbReference type="ARBA" id="ARBA00022801"/>
    </source>
</evidence>
<evidence type="ECO:0000256" key="7">
    <source>
        <dbReference type="PROSITE-ProRule" id="PRU10099"/>
    </source>
</evidence>
<dbReference type="GeneID" id="93651362"/>
<dbReference type="InterPro" id="IPR027473">
    <property type="entry name" value="L-asparaginase_C"/>
</dbReference>
<feature type="active site" description="O-isoaspartyl threonine intermediate" evidence="5">
    <location>
        <position position="71"/>
    </location>
</feature>
<dbReference type="NCBIfam" id="TIGR00520">
    <property type="entry name" value="asnASE_II"/>
    <property type="match status" value="1"/>
</dbReference>
<dbReference type="InterPro" id="IPR037152">
    <property type="entry name" value="L-asparaginase_N_sf"/>
</dbReference>
<dbReference type="PIRSF" id="PIRSF500176">
    <property type="entry name" value="L_ASNase"/>
    <property type="match status" value="1"/>
</dbReference>
<dbReference type="GO" id="GO:0004067">
    <property type="term" value="F:asparaginase activity"/>
    <property type="evidence" value="ECO:0007669"/>
    <property type="project" value="UniProtKB-UniRule"/>
</dbReference>
<dbReference type="FunFam" id="3.40.50.1170:FF:000001">
    <property type="entry name" value="L-asparaginase 2"/>
    <property type="match status" value="1"/>
</dbReference>
<evidence type="ECO:0000259" key="11">
    <source>
        <dbReference type="Pfam" id="PF17763"/>
    </source>
</evidence>
<keyword evidence="13" id="KW-1185">Reference proteome</keyword>
<dbReference type="RefSeq" id="XP_067549968.1">
    <property type="nucleotide sequence ID" value="XM_067691621.1"/>
</dbReference>
<evidence type="ECO:0000256" key="5">
    <source>
        <dbReference type="PIRSR" id="PIRSR001220-1"/>
    </source>
</evidence>
<dbReference type="Gene3D" id="3.40.50.1170">
    <property type="entry name" value="L-asparaginase, N-terminal domain"/>
    <property type="match status" value="1"/>
</dbReference>
<feature type="active site" evidence="8">
    <location>
        <position position="148"/>
    </location>
</feature>
<evidence type="ECO:0000256" key="1">
    <source>
        <dbReference type="ARBA" id="ARBA00010518"/>
    </source>
</evidence>
<dbReference type="OrthoDB" id="542841at2759"/>
<protein>
    <recommendedName>
        <fullName evidence="2">asparaginase</fullName>
        <ecNumber evidence="2">3.5.1.1</ecNumber>
    </recommendedName>
</protein>
<dbReference type="EMBL" id="JAEOAQ010000002">
    <property type="protein sequence ID" value="KAG5420852.1"/>
    <property type="molecule type" value="Genomic_DNA"/>
</dbReference>
<dbReference type="EC" id="3.5.1.1" evidence="2"/>
<gene>
    <name evidence="12" type="ORF">I9W82_002733</name>
</gene>
<dbReference type="Pfam" id="PF17763">
    <property type="entry name" value="Asparaginase_C"/>
    <property type="match status" value="1"/>
</dbReference>
<evidence type="ECO:0000256" key="2">
    <source>
        <dbReference type="ARBA" id="ARBA00012920"/>
    </source>
</evidence>
<comment type="caution">
    <text evidence="12">The sequence shown here is derived from an EMBL/GenBank/DDBJ whole genome shotgun (WGS) entry which is preliminary data.</text>
</comment>
<sequence length="388" mass="42578">MPENSITNFVPLSNINEEDSCSCQQVEITDFTKHDHHAFKLRYRSNSVISASTADEDKPLPVIKILGTGGTIASKAQSSNVTAGYAVDLTIEELLSHIPDLSTTCILEYEQVMNIDSKEMGLSEVVQLYKQIKKDLNKYDGIVITHGTDTMEETAFFIQSTINTDKPIVFCGSMRPSTAISSDGPMNLYQAIVIASYPLSHGRGVLIALNDRIGAGYYITKSNANSLDTFKTVGQGYIGNFVNDDVKYYFPAAKPLGMTYFHLEEQFNLPEVPIVYAHRGLNNKLLELAVKGLNAKGLVIATMGAGSLSAETNEFLYNLVEPGFPIIYSKRSMDGMVPIGGLPKFNGKVFDNAVAGGYLNPPKARILLQLCLNEGYDLKKIKKVFKTV</sequence>
<proteinExistence type="inferred from homology"/>
<dbReference type="InterPro" id="IPR027475">
    <property type="entry name" value="Asparaginase/glutaminase_AS2"/>
</dbReference>
<organism evidence="12 13">
    <name type="scientific">Candida metapsilosis</name>
    <dbReference type="NCBI Taxonomy" id="273372"/>
    <lineage>
        <taxon>Eukaryota</taxon>
        <taxon>Fungi</taxon>
        <taxon>Dikarya</taxon>
        <taxon>Ascomycota</taxon>
        <taxon>Saccharomycotina</taxon>
        <taxon>Pichiomycetes</taxon>
        <taxon>Debaryomycetaceae</taxon>
        <taxon>Candida/Lodderomyces clade</taxon>
        <taxon>Candida</taxon>
    </lineage>
</organism>
<dbReference type="PROSITE" id="PS51732">
    <property type="entry name" value="ASN_GLN_ASE_3"/>
    <property type="match status" value="1"/>
</dbReference>
<dbReference type="SUPFAM" id="SSF53774">
    <property type="entry name" value="Glutaminase/Asparaginase"/>
    <property type="match status" value="1"/>
</dbReference>
<evidence type="ECO:0000256" key="6">
    <source>
        <dbReference type="PIRSR" id="PIRSR001220-2"/>
    </source>
</evidence>
<dbReference type="InterPro" id="IPR040919">
    <property type="entry name" value="Asparaginase_C"/>
</dbReference>
<dbReference type="GO" id="GO:0006530">
    <property type="term" value="P:L-asparagine catabolic process"/>
    <property type="evidence" value="ECO:0007669"/>
    <property type="project" value="UniProtKB-ARBA"/>
</dbReference>
<dbReference type="InterPro" id="IPR027474">
    <property type="entry name" value="L-asparaginase_N"/>
</dbReference>
<dbReference type="Pfam" id="PF00710">
    <property type="entry name" value="Asparaginase"/>
    <property type="match status" value="1"/>
</dbReference>
<accession>A0A8H7ZF52</accession>
<keyword evidence="3" id="KW-0378">Hydrolase</keyword>